<reference evidence="3" key="1">
    <citation type="journal article" date="2021" name="PeerJ">
        <title>Extensive microbial diversity within the chicken gut microbiome revealed by metagenomics and culture.</title>
        <authorList>
            <person name="Gilroy R."/>
            <person name="Ravi A."/>
            <person name="Getino M."/>
            <person name="Pursley I."/>
            <person name="Horton D.L."/>
            <person name="Alikhan N.F."/>
            <person name="Baker D."/>
            <person name="Gharbi K."/>
            <person name="Hall N."/>
            <person name="Watson M."/>
            <person name="Adriaenssens E.M."/>
            <person name="Foster-Nyarko E."/>
            <person name="Jarju S."/>
            <person name="Secka A."/>
            <person name="Antonio M."/>
            <person name="Oren A."/>
            <person name="Chaudhuri R.R."/>
            <person name="La Ragione R."/>
            <person name="Hildebrand F."/>
            <person name="Pallen M.J."/>
        </authorList>
    </citation>
    <scope>NUCLEOTIDE SEQUENCE</scope>
    <source>
        <strain evidence="3">CHK187-5294</strain>
    </source>
</reference>
<accession>A0A9D2CYE8</accession>
<dbReference type="Gene3D" id="3.90.79.10">
    <property type="entry name" value="Nucleoside Triphosphate Pyrophosphohydrolase"/>
    <property type="match status" value="1"/>
</dbReference>
<name>A0A9D2CYE8_9FIRM</name>
<keyword evidence="1" id="KW-0378">Hydrolase</keyword>
<dbReference type="AlphaFoldDB" id="A0A9D2CYE8"/>
<reference evidence="3" key="2">
    <citation type="submission" date="2021-04" db="EMBL/GenBank/DDBJ databases">
        <authorList>
            <person name="Gilroy R."/>
        </authorList>
    </citation>
    <scope>NUCLEOTIDE SEQUENCE</scope>
    <source>
        <strain evidence="3">CHK187-5294</strain>
    </source>
</reference>
<dbReference type="PANTHER" id="PTHR10885">
    <property type="entry name" value="ISOPENTENYL-DIPHOSPHATE DELTA-ISOMERASE"/>
    <property type="match status" value="1"/>
</dbReference>
<dbReference type="PROSITE" id="PS00893">
    <property type="entry name" value="NUDIX_BOX"/>
    <property type="match status" value="1"/>
</dbReference>
<evidence type="ECO:0000256" key="1">
    <source>
        <dbReference type="ARBA" id="ARBA00022801"/>
    </source>
</evidence>
<evidence type="ECO:0000313" key="4">
    <source>
        <dbReference type="Proteomes" id="UP000824132"/>
    </source>
</evidence>
<feature type="domain" description="Nudix hydrolase" evidence="2">
    <location>
        <begin position="28"/>
        <end position="158"/>
    </location>
</feature>
<dbReference type="GO" id="GO:0016787">
    <property type="term" value="F:hydrolase activity"/>
    <property type="evidence" value="ECO:0007669"/>
    <property type="project" value="UniProtKB-KW"/>
</dbReference>
<dbReference type="CDD" id="cd04693">
    <property type="entry name" value="NUDIX_Hydrolase"/>
    <property type="match status" value="1"/>
</dbReference>
<dbReference type="SUPFAM" id="SSF55811">
    <property type="entry name" value="Nudix"/>
    <property type="match status" value="1"/>
</dbReference>
<dbReference type="InterPro" id="IPR015797">
    <property type="entry name" value="NUDIX_hydrolase-like_dom_sf"/>
</dbReference>
<dbReference type="EMBL" id="DXCL01000014">
    <property type="protein sequence ID" value="HIZ03117.1"/>
    <property type="molecule type" value="Genomic_DNA"/>
</dbReference>
<gene>
    <name evidence="3" type="ORF">H9727_02400</name>
</gene>
<evidence type="ECO:0000259" key="2">
    <source>
        <dbReference type="PROSITE" id="PS51462"/>
    </source>
</evidence>
<dbReference type="InterPro" id="IPR000086">
    <property type="entry name" value="NUDIX_hydrolase_dom"/>
</dbReference>
<protein>
    <submittedName>
        <fullName evidence="3">NUDIX domain-containing protein</fullName>
    </submittedName>
</protein>
<sequence>MELCDLYDENRIPTGETHERGERLPQGKYRLVVHVCLFNERNEMLIQLRAKEKRAWPDLWDVSAGGCAQCGEDSRSAAVRETREELGLQIDLAGKRPHLTCNFPGGFDDIYLTQIRSDSIKRLRLQADEVRDARWASEKEILGLRSAGKFIPYRRGFIELLFSIREGFGSICV</sequence>
<evidence type="ECO:0000313" key="3">
    <source>
        <dbReference type="EMBL" id="HIZ03117.1"/>
    </source>
</evidence>
<dbReference type="PANTHER" id="PTHR10885:SF0">
    <property type="entry name" value="ISOPENTENYL-DIPHOSPHATE DELTA-ISOMERASE"/>
    <property type="match status" value="1"/>
</dbReference>
<dbReference type="InterPro" id="IPR020084">
    <property type="entry name" value="NUDIX_hydrolase_CS"/>
</dbReference>
<dbReference type="Pfam" id="PF00293">
    <property type="entry name" value="NUDIX"/>
    <property type="match status" value="1"/>
</dbReference>
<dbReference type="Proteomes" id="UP000824132">
    <property type="component" value="Unassembled WGS sequence"/>
</dbReference>
<dbReference type="PROSITE" id="PS51462">
    <property type="entry name" value="NUDIX"/>
    <property type="match status" value="1"/>
</dbReference>
<proteinExistence type="predicted"/>
<comment type="caution">
    <text evidence="3">The sequence shown here is derived from an EMBL/GenBank/DDBJ whole genome shotgun (WGS) entry which is preliminary data.</text>
</comment>
<organism evidence="3 4">
    <name type="scientific">Candidatus Borkfalkia avistercoris</name>
    <dbReference type="NCBI Taxonomy" id="2838504"/>
    <lineage>
        <taxon>Bacteria</taxon>
        <taxon>Bacillati</taxon>
        <taxon>Bacillota</taxon>
        <taxon>Clostridia</taxon>
        <taxon>Christensenellales</taxon>
        <taxon>Christensenellaceae</taxon>
        <taxon>Candidatus Borkfalkia</taxon>
    </lineage>
</organism>